<dbReference type="InterPro" id="IPR017592">
    <property type="entry name" value="Pilus_assmbl_Flp-typ_CpaB"/>
</dbReference>
<dbReference type="NCBIfam" id="TIGR03177">
    <property type="entry name" value="pilus_cpaB"/>
    <property type="match status" value="1"/>
</dbReference>
<dbReference type="Proteomes" id="UP000789704">
    <property type="component" value="Unassembled WGS sequence"/>
</dbReference>
<name>A0A9N8RVL3_9BURK</name>
<dbReference type="InterPro" id="IPR013974">
    <property type="entry name" value="SAF"/>
</dbReference>
<dbReference type="AlphaFoldDB" id="A0A9N8RVL3"/>
<dbReference type="RefSeq" id="WP_228875729.1">
    <property type="nucleotide sequence ID" value="NZ_CAJQYX010000001.1"/>
</dbReference>
<protein>
    <recommendedName>
        <fullName evidence="3">SAF domain-containing protein</fullName>
    </recommendedName>
</protein>
<feature type="transmembrane region" description="Helical" evidence="2">
    <location>
        <begin position="12"/>
        <end position="36"/>
    </location>
</feature>
<dbReference type="InterPro" id="IPR031571">
    <property type="entry name" value="RcpC_dom"/>
</dbReference>
<evidence type="ECO:0000256" key="2">
    <source>
        <dbReference type="SAM" id="Phobius"/>
    </source>
</evidence>
<keyword evidence="5" id="KW-1185">Reference proteome</keyword>
<evidence type="ECO:0000256" key="1">
    <source>
        <dbReference type="SAM" id="MobiDB-lite"/>
    </source>
</evidence>
<sequence>MFKRIKIRSLLGNAWVLFLCAALVAGGLTFVLYRYLSERETRIKAEAAGQQQRAGIEVVVPRRDVPVGTPLSSGDFVAREIAADLVYDDMIRVGDFDTYRTSHLVNAVRRGRPLRAGDIDALHGRDFADILPAGQRALTLEIDTVNSTATMVRPGNRVDVYWVGKNPDPQPAGVQSGLSSSSAQSGDGKAIRLLLPNVLILATGQDIRPRNAGEAMERTTSQRPTDNYSTVTVQVPVAEAPRIVLAQKVGTLRLILKNADDATSDVPQKLTEDKLFANAGGAGGSSASTGNASFVEVITGGGSTATTLVPGGPSDSAPAAAASSQRARALSAPAAPAAAGNPFSGTPQPDAYEEANAIAQQLQKLDTRTTSDRN</sequence>
<gene>
    <name evidence="4" type="ORF">LMG31841_01710</name>
</gene>
<keyword evidence="2" id="KW-1133">Transmembrane helix</keyword>
<feature type="domain" description="SAF" evidence="3">
    <location>
        <begin position="56"/>
        <end position="120"/>
    </location>
</feature>
<organism evidence="4 5">
    <name type="scientific">Paraburkholderia saeva</name>
    <dbReference type="NCBI Taxonomy" id="2777537"/>
    <lineage>
        <taxon>Bacteria</taxon>
        <taxon>Pseudomonadati</taxon>
        <taxon>Pseudomonadota</taxon>
        <taxon>Betaproteobacteria</taxon>
        <taxon>Burkholderiales</taxon>
        <taxon>Burkholderiaceae</taxon>
        <taxon>Paraburkholderia</taxon>
    </lineage>
</organism>
<keyword evidence="2" id="KW-0812">Transmembrane</keyword>
<dbReference type="SMART" id="SM00858">
    <property type="entry name" value="SAF"/>
    <property type="match status" value="1"/>
</dbReference>
<reference evidence="4" key="1">
    <citation type="submission" date="2021-04" db="EMBL/GenBank/DDBJ databases">
        <authorList>
            <person name="Vanwijnsberghe S."/>
        </authorList>
    </citation>
    <scope>NUCLEOTIDE SEQUENCE</scope>
    <source>
        <strain evidence="4">LMG 31841</strain>
    </source>
</reference>
<feature type="compositionally biased region" description="Low complexity" evidence="1">
    <location>
        <begin position="310"/>
        <end position="345"/>
    </location>
</feature>
<proteinExistence type="predicted"/>
<accession>A0A9N8RVL3</accession>
<feature type="region of interest" description="Disordered" evidence="1">
    <location>
        <begin position="306"/>
        <end position="355"/>
    </location>
</feature>
<dbReference type="Pfam" id="PF16976">
    <property type="entry name" value="RcpC"/>
    <property type="match status" value="1"/>
</dbReference>
<keyword evidence="2" id="KW-0472">Membrane</keyword>
<evidence type="ECO:0000313" key="5">
    <source>
        <dbReference type="Proteomes" id="UP000789704"/>
    </source>
</evidence>
<evidence type="ECO:0000313" key="4">
    <source>
        <dbReference type="EMBL" id="CAG4893488.1"/>
    </source>
</evidence>
<evidence type="ECO:0000259" key="3">
    <source>
        <dbReference type="SMART" id="SM00858"/>
    </source>
</evidence>
<dbReference type="EMBL" id="CAJQZC010000003">
    <property type="protein sequence ID" value="CAG4893488.1"/>
    <property type="molecule type" value="Genomic_DNA"/>
</dbReference>
<comment type="caution">
    <text evidence="4">The sequence shown here is derived from an EMBL/GenBank/DDBJ whole genome shotgun (WGS) entry which is preliminary data.</text>
</comment>